<evidence type="ECO:0000256" key="4">
    <source>
        <dbReference type="ARBA" id="ARBA00022679"/>
    </source>
</evidence>
<evidence type="ECO:0000259" key="6">
    <source>
        <dbReference type="Pfam" id="PF00852"/>
    </source>
</evidence>
<evidence type="ECO:0000256" key="5">
    <source>
        <dbReference type="RuleBase" id="RU003832"/>
    </source>
</evidence>
<dbReference type="Pfam" id="PF00852">
    <property type="entry name" value="Glyco_transf_10"/>
    <property type="match status" value="1"/>
</dbReference>
<dbReference type="EC" id="2.4.1.-" evidence="5"/>
<dbReference type="PANTHER" id="PTHR11929">
    <property type="entry name" value="ALPHA- 1,3 -FUCOSYLTRANSFERASE"/>
    <property type="match status" value="1"/>
</dbReference>
<sequence>MVIFAMEPPWSVNWNLHVKPTHQNYYIITNSFHPTSLLKSTYFEFDRQKSLLNTTLLWKEFNSRKKAGVSAISDCQQDHTNRIHYITRLKNTFPIDRYGKCVGKRLSEEEFKNLCPKYMFYLSFENSVCDDYITEKYCIPLNCGAIPIVMSSRHNLVHLLPGSYINALDYESPEHLAQHLSHVSKNFTLYQRYFIWKKYYKIKPCKFYTNVCEMLDVIYQNTLAPFEDKGLSELTNGLTCLSVDYLSKYL</sequence>
<evidence type="ECO:0000256" key="3">
    <source>
        <dbReference type="ARBA" id="ARBA00022676"/>
    </source>
</evidence>
<feature type="domain" description="Fucosyltransferase C-terminal" evidence="6">
    <location>
        <begin position="63"/>
        <end position="216"/>
    </location>
</feature>
<keyword evidence="3 5" id="KW-0328">Glycosyltransferase</keyword>
<comment type="subcellular location">
    <subcellularLocation>
        <location evidence="5">Golgi apparatus</location>
        <location evidence="5">Golgi stack membrane</location>
        <topology evidence="5">Single-pass type II membrane protein</topology>
    </subcellularLocation>
</comment>
<evidence type="ECO:0000256" key="1">
    <source>
        <dbReference type="ARBA" id="ARBA00004922"/>
    </source>
</evidence>
<gene>
    <name evidence="7" type="ORF">RF11_00612</name>
</gene>
<proteinExistence type="inferred from homology"/>
<dbReference type="InterPro" id="IPR001503">
    <property type="entry name" value="Glyco_trans_10"/>
</dbReference>
<evidence type="ECO:0000256" key="2">
    <source>
        <dbReference type="ARBA" id="ARBA00008919"/>
    </source>
</evidence>
<dbReference type="Gene3D" id="3.40.50.11660">
    <property type="entry name" value="Glycosyl transferase family 10, C-terminal domain"/>
    <property type="match status" value="1"/>
</dbReference>
<dbReference type="PANTHER" id="PTHR11929:SF145">
    <property type="entry name" value="ALPHA-(1,3)-FUCOSYLTRANSFERASE FUT-1"/>
    <property type="match status" value="1"/>
</dbReference>
<keyword evidence="5" id="KW-0812">Transmembrane</keyword>
<dbReference type="AlphaFoldDB" id="A0A0C2M960"/>
<dbReference type="UniPathway" id="UPA00378"/>
<evidence type="ECO:0000313" key="8">
    <source>
        <dbReference type="Proteomes" id="UP000031668"/>
    </source>
</evidence>
<protein>
    <recommendedName>
        <fullName evidence="5">Fucosyltransferase</fullName>
        <ecNumber evidence="5">2.4.1.-</ecNumber>
    </recommendedName>
</protein>
<keyword evidence="5" id="KW-0333">Golgi apparatus</keyword>
<reference evidence="7 8" key="1">
    <citation type="journal article" date="2014" name="Genome Biol. Evol.">
        <title>The genome of the myxosporean Thelohanellus kitauei shows adaptations to nutrient acquisition within its fish host.</title>
        <authorList>
            <person name="Yang Y."/>
            <person name="Xiong J."/>
            <person name="Zhou Z."/>
            <person name="Huo F."/>
            <person name="Miao W."/>
            <person name="Ran C."/>
            <person name="Liu Y."/>
            <person name="Zhang J."/>
            <person name="Feng J."/>
            <person name="Wang M."/>
            <person name="Wang M."/>
            <person name="Wang L."/>
            <person name="Yao B."/>
        </authorList>
    </citation>
    <scope>NUCLEOTIDE SEQUENCE [LARGE SCALE GENOMIC DNA]</scope>
    <source>
        <strain evidence="7">Wuqing</strain>
    </source>
</reference>
<dbReference type="GO" id="GO:0032580">
    <property type="term" value="C:Golgi cisterna membrane"/>
    <property type="evidence" value="ECO:0007669"/>
    <property type="project" value="UniProtKB-SubCell"/>
</dbReference>
<dbReference type="GO" id="GO:0046920">
    <property type="term" value="F:alpha-(1-&gt;3)-fucosyltransferase activity"/>
    <property type="evidence" value="ECO:0007669"/>
    <property type="project" value="TreeGrafter"/>
</dbReference>
<keyword evidence="4 5" id="KW-0808">Transferase</keyword>
<keyword evidence="5" id="KW-0472">Membrane</keyword>
<dbReference type="SUPFAM" id="SSF53756">
    <property type="entry name" value="UDP-Glycosyltransferase/glycogen phosphorylase"/>
    <property type="match status" value="1"/>
</dbReference>
<keyword evidence="8" id="KW-1185">Reference proteome</keyword>
<dbReference type="Proteomes" id="UP000031668">
    <property type="component" value="Unassembled WGS sequence"/>
</dbReference>
<dbReference type="InterPro" id="IPR038577">
    <property type="entry name" value="GT10-like_C_sf"/>
</dbReference>
<comment type="caution">
    <text evidence="7">The sequence shown here is derived from an EMBL/GenBank/DDBJ whole genome shotgun (WGS) entry which is preliminary data.</text>
</comment>
<comment type="pathway">
    <text evidence="1">Protein modification; protein glycosylation.</text>
</comment>
<name>A0A0C2M960_THEKT</name>
<dbReference type="InterPro" id="IPR055270">
    <property type="entry name" value="Glyco_tran_10_C"/>
</dbReference>
<dbReference type="OrthoDB" id="5989014at2759"/>
<organism evidence="7 8">
    <name type="scientific">Thelohanellus kitauei</name>
    <name type="common">Myxosporean</name>
    <dbReference type="NCBI Taxonomy" id="669202"/>
    <lineage>
        <taxon>Eukaryota</taxon>
        <taxon>Metazoa</taxon>
        <taxon>Cnidaria</taxon>
        <taxon>Myxozoa</taxon>
        <taxon>Myxosporea</taxon>
        <taxon>Bivalvulida</taxon>
        <taxon>Platysporina</taxon>
        <taxon>Myxobolidae</taxon>
        <taxon>Thelohanellus</taxon>
    </lineage>
</organism>
<evidence type="ECO:0000313" key="7">
    <source>
        <dbReference type="EMBL" id="KII60859.1"/>
    </source>
</evidence>
<accession>A0A0C2M960</accession>
<comment type="similarity">
    <text evidence="2 5">Belongs to the glycosyltransferase 10 family.</text>
</comment>
<dbReference type="EMBL" id="JWZT01005407">
    <property type="protein sequence ID" value="KII60859.1"/>
    <property type="molecule type" value="Genomic_DNA"/>
</dbReference>